<dbReference type="KEGG" id="aram:KAR29_01625"/>
<accession>A0A9Q7ANS3</accession>
<name>A0A9Q7ANS3_9BACT</name>
<dbReference type="Proteomes" id="UP000671879">
    <property type="component" value="Chromosome"/>
</dbReference>
<proteinExistence type="predicted"/>
<dbReference type="RefSeq" id="WP_274373918.1">
    <property type="nucleotide sequence ID" value="NZ_CP072943.1"/>
</dbReference>
<protein>
    <submittedName>
        <fullName evidence="1">Uncharacterized protein</fullName>
    </submittedName>
</protein>
<keyword evidence="2" id="KW-1185">Reference proteome</keyword>
<sequence>MPISTQDLSLLATSAPVVALVSLEEGGSFAIVGPLARRGAFLLPLGPVAFAAPPSSHLPRPDFPDLTQTDRSLGLPLGGWVHCGPVAAADILLSLNLVDDGAETARLLGSRPFMDTRFLSGGTSPWRFLSGLDAFLDERALSGVVLEYQGWPSREWRHGFVTSPCWNDIALALASGGGAVLQVGWYVEERGQWRRRSGHWVALAGYDGETWFVADPGPWAGKTPALQSVRFAPVAEGVLLVAEGNRMEGRAYREVLSGLARPRRGERAVAEGVVLLWRIPPGAFALKALPPPASMEPCPSAETGRKRRSALWRWPGKKRRSGWFGLRSWPAGWPKVL</sequence>
<gene>
    <name evidence="1" type="ORF">KAR29_01625</name>
</gene>
<evidence type="ECO:0000313" key="1">
    <source>
        <dbReference type="EMBL" id="QTX32668.1"/>
    </source>
</evidence>
<dbReference type="AlphaFoldDB" id="A0A9Q7ANS3"/>
<dbReference type="EMBL" id="CP072943">
    <property type="protein sequence ID" value="QTX32668.1"/>
    <property type="molecule type" value="Genomic_DNA"/>
</dbReference>
<reference evidence="2" key="1">
    <citation type="submission" date="2021-04" db="EMBL/GenBank/DDBJ databases">
        <title>A novel Synergistetes isolate from a pyrite-forming mixed culture.</title>
        <authorList>
            <person name="Bunk B."/>
            <person name="Sproer C."/>
            <person name="Spring S."/>
            <person name="Pester M."/>
        </authorList>
    </citation>
    <scope>NUCLEOTIDE SEQUENCE [LARGE SCALE GENOMIC DNA]</scope>
    <source>
        <strain evidence="2">J.5.4.2-T.3.5.2</strain>
    </source>
</reference>
<evidence type="ECO:0000313" key="2">
    <source>
        <dbReference type="Proteomes" id="UP000671879"/>
    </source>
</evidence>
<organism evidence="1 2">
    <name type="scientific">Aminithiophilus ramosus</name>
    <dbReference type="NCBI Taxonomy" id="3029084"/>
    <lineage>
        <taxon>Bacteria</taxon>
        <taxon>Thermotogati</taxon>
        <taxon>Synergistota</taxon>
        <taxon>Synergistia</taxon>
        <taxon>Synergistales</taxon>
        <taxon>Aminithiophilaceae</taxon>
        <taxon>Aminithiophilus</taxon>
    </lineage>
</organism>